<evidence type="ECO:0000256" key="1">
    <source>
        <dbReference type="SAM" id="Phobius"/>
    </source>
</evidence>
<dbReference type="EMBL" id="LOMO01000127">
    <property type="protein sequence ID" value="KXY36863.1"/>
    <property type="molecule type" value="Genomic_DNA"/>
</dbReference>
<feature type="transmembrane region" description="Helical" evidence="1">
    <location>
        <begin position="134"/>
        <end position="150"/>
    </location>
</feature>
<dbReference type="RefSeq" id="WP_061663560.1">
    <property type="nucleotide sequence ID" value="NZ_LOMO01000127.1"/>
</dbReference>
<comment type="caution">
    <text evidence="2">The sequence shown here is derived from an EMBL/GenBank/DDBJ whole genome shotgun (WGS) entry which is preliminary data.</text>
</comment>
<dbReference type="Proteomes" id="UP000075476">
    <property type="component" value="Unassembled WGS sequence"/>
</dbReference>
<name>A0A9X0MF62_BACCE</name>
<evidence type="ECO:0000313" key="3">
    <source>
        <dbReference type="Proteomes" id="UP000075476"/>
    </source>
</evidence>
<evidence type="ECO:0000313" key="2">
    <source>
        <dbReference type="EMBL" id="KXY36863.1"/>
    </source>
</evidence>
<organism evidence="2 3">
    <name type="scientific">Bacillus cereus</name>
    <dbReference type="NCBI Taxonomy" id="1396"/>
    <lineage>
        <taxon>Bacteria</taxon>
        <taxon>Bacillati</taxon>
        <taxon>Bacillota</taxon>
        <taxon>Bacilli</taxon>
        <taxon>Bacillales</taxon>
        <taxon>Bacillaceae</taxon>
        <taxon>Bacillus</taxon>
        <taxon>Bacillus cereus group</taxon>
    </lineage>
</organism>
<keyword evidence="1" id="KW-0472">Membrane</keyword>
<sequence length="249" mass="29245">MEKILTAIIGSTVLSAVITMLYTKFFNEKNHQVKYIIEERQKWRNEIRDKLVDICTTKDLATVDKCRTFIRLRLNPNDVEDIKIINCMDNIYECMKVGSEENYLSYQEQLKYLGSILLKHDWERVKRETKFKRVSQFKLVGIIIIFSFLSQKDYNLIHPLVENTLFQALEKYYPVIEKEMVVSTVSLLVNLIISYVMINGIYRLILLIAMKCVKRGQEGGAPSVWHPICLWVSKKNNFRMTKENSSQSE</sequence>
<reference evidence="2 3" key="1">
    <citation type="submission" date="2015-12" db="EMBL/GenBank/DDBJ databases">
        <title>Bacillus cereus Group isolate.</title>
        <authorList>
            <person name="Kovac J."/>
        </authorList>
    </citation>
    <scope>NUCLEOTIDE SEQUENCE [LARGE SCALE GENOMIC DNA]</scope>
    <source>
        <strain evidence="2 3">FSL K6-0073</strain>
    </source>
</reference>
<keyword evidence="1" id="KW-1133">Transmembrane helix</keyword>
<accession>A0A9X0MF62</accession>
<feature type="transmembrane region" description="Helical" evidence="1">
    <location>
        <begin position="180"/>
        <end position="205"/>
    </location>
</feature>
<protein>
    <submittedName>
        <fullName evidence="2">Uncharacterized protein</fullName>
    </submittedName>
</protein>
<keyword evidence="1" id="KW-0812">Transmembrane</keyword>
<gene>
    <name evidence="2" type="ORF">AT268_30440</name>
</gene>
<proteinExistence type="predicted"/>
<feature type="transmembrane region" description="Helical" evidence="1">
    <location>
        <begin position="6"/>
        <end position="26"/>
    </location>
</feature>
<dbReference type="AlphaFoldDB" id="A0A9X0MF62"/>